<gene>
    <name evidence="2" type="ORF">7_17</name>
</gene>
<protein>
    <submittedName>
        <fullName evidence="2">Uncharacterized protein</fullName>
    </submittedName>
</protein>
<accession>A0A5B8HWA3</accession>
<feature type="compositionally biased region" description="Polar residues" evidence="1">
    <location>
        <begin position="596"/>
        <end position="613"/>
    </location>
</feature>
<name>A0A5B8HWA3_9VIRU</name>
<proteinExistence type="predicted"/>
<feature type="region of interest" description="Disordered" evidence="1">
    <location>
        <begin position="596"/>
        <end position="618"/>
    </location>
</feature>
<sequence>MNFQKKNQNNIYDNNISLNARQFESHLVNQNYNKAKNPMNTGIIPREFNQNILNKTNKFDIRQQHEEEEEYVYSQLTGDRIKKNNFTHNNMQPFFGSNIKQNISPDATSSKLETFTGQIKNYRNKTEVKNMFDPEKGVYNVNGKKVHGDKIYERFIPSRYKTNEFPVEKIKVGPGLNQGYSAKPCGGLNQTNKREFIMPKNVDELRTINNPKLQYKGRVITGKKEIQRGLVSKTNKNRPETYFRNSPERYFTSVVTPKNKMREKVRAKRTNRQCTKEYTGNAGAVVNKRPEKKGLYRKSRRNCYINSGLRNLGQEGSWDGNKDDENYGKNSIVLPLNERDTTQVEAQKLNLTTTIKSIIAPIQDVLKTTRKENVIGNARPNGNFSAQIPNKITVHDPNDVARTTIKETNIHDNRSGNMAGPKKLTVYDPNDIARATIKETNIHDNRTGNMSGPNKITVHDPNDVTRTTIKETNIHDNRTGNMHGPKKITVHDPNDVARTTIKETNIHDIRTGNVGNEAKRSKLYIQDDARKTVRETLEEVEKTINLSGNKRQTVYDPNDIPSTTIKDTNIHHNRTGNVGITGTDKGDGYLTTGVQAPNTNKQFTSDNEYTGQANGDVGKGGGEGYLVSDYKAKATNKQFTSDIEYTGVADSANDKPMSYDDAYKAALNYNKEKIAVGRKPTDSNVSLSIGESDINLDIKKLESDIINIREMNVNKIYNSIPGKINCSNTSDKVPLPQEMNTERMNNDILDIFEKNPYTQSLSSY</sequence>
<dbReference type="EMBL" id="MK250091">
    <property type="protein sequence ID" value="QDY52369.1"/>
    <property type="molecule type" value="Genomic_DNA"/>
</dbReference>
<organism evidence="2">
    <name type="scientific">Mimiviridae sp. ChoanoV1</name>
    <dbReference type="NCBI Taxonomy" id="2596887"/>
    <lineage>
        <taxon>Viruses</taxon>
        <taxon>Varidnaviria</taxon>
        <taxon>Bamfordvirae</taxon>
        <taxon>Nucleocytoviricota</taxon>
        <taxon>Megaviricetes</taxon>
        <taxon>Imitervirales</taxon>
        <taxon>Schizomimiviridae</taxon>
    </lineage>
</organism>
<evidence type="ECO:0000256" key="1">
    <source>
        <dbReference type="SAM" id="MobiDB-lite"/>
    </source>
</evidence>
<reference evidence="2" key="1">
    <citation type="submission" date="2018-11" db="EMBL/GenBank/DDBJ databases">
        <title>A distinct lineage of giant viruses engineers rhodopsin photosystems in predatory marine eukaryotes.</title>
        <authorList>
            <person name="Needham D.M."/>
            <person name="Yoshizawa S."/>
            <person name="Hosaka T."/>
            <person name="Poirier C."/>
            <person name="Choi C.-J."/>
            <person name="Hehenberger E."/>
            <person name="Irwin N.A.T."/>
            <person name="Wilken S."/>
            <person name="Yung C.-M."/>
            <person name="Bachy C."/>
            <person name="Kurihara R."/>
            <person name="Nakajima Y."/>
            <person name="Kojima K."/>
            <person name="Kimura-Someya T."/>
            <person name="Leonard G."/>
            <person name="Malmstrom R.R."/>
            <person name="Mende D."/>
            <person name="Olson D.K."/>
            <person name="Sudo Y."/>
            <person name="Sudek S."/>
            <person name="Richards T.A."/>
            <person name="DeLong E.F."/>
            <person name="Keeling P.J."/>
            <person name="Santoro A.E."/>
            <person name="Shirouzu M."/>
            <person name="Iwasaki W."/>
            <person name="Worden A.Z."/>
        </authorList>
    </citation>
    <scope>NUCLEOTIDE SEQUENCE</scope>
</reference>
<evidence type="ECO:0000313" key="2">
    <source>
        <dbReference type="EMBL" id="QDY52369.1"/>
    </source>
</evidence>
<feature type="region of interest" description="Disordered" evidence="1">
    <location>
        <begin position="552"/>
        <end position="582"/>
    </location>
</feature>